<evidence type="ECO:0000256" key="6">
    <source>
        <dbReference type="ARBA" id="ARBA00012487"/>
    </source>
</evidence>
<comment type="pathway">
    <text evidence="4">Lipid metabolism.</text>
</comment>
<protein>
    <recommendedName>
        <fullName evidence="7 18">Phosphatidate cytidylyltransferase</fullName>
        <ecNumber evidence="6 18">2.7.7.41</ecNumber>
    </recommendedName>
</protein>
<feature type="transmembrane region" description="Helical" evidence="19">
    <location>
        <begin position="146"/>
        <end position="166"/>
    </location>
</feature>
<keyword evidence="14" id="KW-0443">Lipid metabolism</keyword>
<evidence type="ECO:0000256" key="3">
    <source>
        <dbReference type="ARBA" id="ARBA00005119"/>
    </source>
</evidence>
<evidence type="ECO:0000256" key="16">
    <source>
        <dbReference type="ARBA" id="ARBA00023209"/>
    </source>
</evidence>
<name>E4RVY3_LEAB4</name>
<evidence type="ECO:0000256" key="11">
    <source>
        <dbReference type="ARBA" id="ARBA00022692"/>
    </source>
</evidence>
<evidence type="ECO:0000256" key="1">
    <source>
        <dbReference type="ARBA" id="ARBA00001698"/>
    </source>
</evidence>
<sequence>MKNLRNRSNLTQRIVAALIGAPIVIFLIFYHPLSFLFLVLALTALTQYELYRLIMLQGNLPLKSYGTFCGTLIVLLTYLIETYTAPPEFYYIVVPFLTLPFFIKLYRKRDKHPFANLGYTYLGIIYVALPFALLVEMTFWRGNFLPLLPLGTLLILWSFDVAAYFSGKYFGKRKLFERISPKKTWEGFFGGAIFALITSFFYWKFTESLPLWQWMSIAGIIVVAGTLGDLVESLFKRSIEIKDSGSIIPGHGGFLDRFDGLLLSMPFIVTFIKIFEKLF</sequence>
<proteinExistence type="inferred from homology"/>
<evidence type="ECO:0000256" key="9">
    <source>
        <dbReference type="ARBA" id="ARBA00022516"/>
    </source>
</evidence>
<feature type="transmembrane region" description="Helical" evidence="19">
    <location>
        <begin position="118"/>
        <end position="140"/>
    </location>
</feature>
<dbReference type="AlphaFoldDB" id="E4RVY3"/>
<feature type="transmembrane region" description="Helical" evidence="19">
    <location>
        <begin position="65"/>
        <end position="83"/>
    </location>
</feature>
<comment type="subcellular location">
    <subcellularLocation>
        <location evidence="2">Cell membrane</location>
        <topology evidence="2">Multi-pass membrane protein</topology>
    </subcellularLocation>
</comment>
<evidence type="ECO:0000256" key="4">
    <source>
        <dbReference type="ARBA" id="ARBA00005189"/>
    </source>
</evidence>
<keyword evidence="9" id="KW-0444">Lipid biosynthesis</keyword>
<dbReference type="UniPathway" id="UPA00557">
    <property type="reaction ID" value="UER00614"/>
</dbReference>
<comment type="pathway">
    <text evidence="3 18">Phospholipid metabolism; CDP-diacylglycerol biosynthesis; CDP-diacylglycerol from sn-glycerol 3-phosphate: step 3/3.</text>
</comment>
<dbReference type="EC" id="2.7.7.41" evidence="6 18"/>
<keyword evidence="11 18" id="KW-0812">Transmembrane</keyword>
<evidence type="ECO:0000256" key="8">
    <source>
        <dbReference type="ARBA" id="ARBA00022475"/>
    </source>
</evidence>
<dbReference type="KEGG" id="lby:Lbys_3232"/>
<dbReference type="OrthoDB" id="9799199at2"/>
<keyword evidence="21" id="KW-1185">Reference proteome</keyword>
<evidence type="ECO:0000256" key="13">
    <source>
        <dbReference type="ARBA" id="ARBA00022989"/>
    </source>
</evidence>
<feature type="transmembrane region" description="Helical" evidence="19">
    <location>
        <begin position="35"/>
        <end position="53"/>
    </location>
</feature>
<keyword evidence="8" id="KW-1003">Cell membrane</keyword>
<dbReference type="PROSITE" id="PS01315">
    <property type="entry name" value="CDS"/>
    <property type="match status" value="1"/>
</dbReference>
<evidence type="ECO:0000256" key="10">
    <source>
        <dbReference type="ARBA" id="ARBA00022679"/>
    </source>
</evidence>
<dbReference type="HOGENOM" id="CLU_037294_3_2_10"/>
<organism evidence="20 21">
    <name type="scientific">Leadbetterella byssophila (strain DSM 17132 / JCM 16389 / KACC 11308 / NBRC 106382 / 4M15)</name>
    <dbReference type="NCBI Taxonomy" id="649349"/>
    <lineage>
        <taxon>Bacteria</taxon>
        <taxon>Pseudomonadati</taxon>
        <taxon>Bacteroidota</taxon>
        <taxon>Cytophagia</taxon>
        <taxon>Cytophagales</taxon>
        <taxon>Leadbetterellaceae</taxon>
        <taxon>Leadbetterella</taxon>
    </lineage>
</organism>
<evidence type="ECO:0000256" key="19">
    <source>
        <dbReference type="SAM" id="Phobius"/>
    </source>
</evidence>
<dbReference type="eggNOG" id="COG4589">
    <property type="taxonomic scope" value="Bacteria"/>
</dbReference>
<keyword evidence="15 19" id="KW-0472">Membrane</keyword>
<keyword evidence="10 18" id="KW-0808">Transferase</keyword>
<dbReference type="GO" id="GO:0016024">
    <property type="term" value="P:CDP-diacylglycerol biosynthetic process"/>
    <property type="evidence" value="ECO:0007669"/>
    <property type="project" value="UniProtKB-UniPathway"/>
</dbReference>
<evidence type="ECO:0000256" key="18">
    <source>
        <dbReference type="RuleBase" id="RU003938"/>
    </source>
</evidence>
<keyword evidence="12 18" id="KW-0548">Nucleotidyltransferase</keyword>
<dbReference type="InterPro" id="IPR000374">
    <property type="entry name" value="PC_trans"/>
</dbReference>
<evidence type="ECO:0000256" key="5">
    <source>
        <dbReference type="ARBA" id="ARBA00010185"/>
    </source>
</evidence>
<gene>
    <name evidence="20" type="ordered locus">Lbys_3232</name>
</gene>
<dbReference type="EMBL" id="CP002305">
    <property type="protein sequence ID" value="ADQ18893.1"/>
    <property type="molecule type" value="Genomic_DNA"/>
</dbReference>
<feature type="transmembrane region" description="Helical" evidence="19">
    <location>
        <begin position="12"/>
        <end position="29"/>
    </location>
</feature>
<feature type="transmembrane region" description="Helical" evidence="19">
    <location>
        <begin position="89"/>
        <end position="106"/>
    </location>
</feature>
<feature type="transmembrane region" description="Helical" evidence="19">
    <location>
        <begin position="187"/>
        <end position="205"/>
    </location>
</feature>
<dbReference type="STRING" id="649349.Lbys_3232"/>
<evidence type="ECO:0000256" key="17">
    <source>
        <dbReference type="ARBA" id="ARBA00023264"/>
    </source>
</evidence>
<evidence type="ECO:0000256" key="7">
    <source>
        <dbReference type="ARBA" id="ARBA00019373"/>
    </source>
</evidence>
<evidence type="ECO:0000256" key="2">
    <source>
        <dbReference type="ARBA" id="ARBA00004651"/>
    </source>
</evidence>
<dbReference type="Proteomes" id="UP000007435">
    <property type="component" value="Chromosome"/>
</dbReference>
<dbReference type="Pfam" id="PF01148">
    <property type="entry name" value="CTP_transf_1"/>
    <property type="match status" value="1"/>
</dbReference>
<comment type="catalytic activity">
    <reaction evidence="1 18">
        <text>a 1,2-diacyl-sn-glycero-3-phosphate + CTP + H(+) = a CDP-1,2-diacyl-sn-glycerol + diphosphate</text>
        <dbReference type="Rhea" id="RHEA:16229"/>
        <dbReference type="ChEBI" id="CHEBI:15378"/>
        <dbReference type="ChEBI" id="CHEBI:33019"/>
        <dbReference type="ChEBI" id="CHEBI:37563"/>
        <dbReference type="ChEBI" id="CHEBI:58332"/>
        <dbReference type="ChEBI" id="CHEBI:58608"/>
        <dbReference type="EC" id="2.7.7.41"/>
    </reaction>
</comment>
<dbReference type="PANTHER" id="PTHR46382:SF1">
    <property type="entry name" value="PHOSPHATIDATE CYTIDYLYLTRANSFERASE"/>
    <property type="match status" value="1"/>
</dbReference>
<accession>E4RVY3</accession>
<evidence type="ECO:0000313" key="20">
    <source>
        <dbReference type="EMBL" id="ADQ18893.1"/>
    </source>
</evidence>
<dbReference type="GO" id="GO:0004605">
    <property type="term" value="F:phosphatidate cytidylyltransferase activity"/>
    <property type="evidence" value="ECO:0007669"/>
    <property type="project" value="UniProtKB-EC"/>
</dbReference>
<evidence type="ECO:0000256" key="15">
    <source>
        <dbReference type="ARBA" id="ARBA00023136"/>
    </source>
</evidence>
<reference key="1">
    <citation type="submission" date="2010-11" db="EMBL/GenBank/DDBJ databases">
        <title>The complete genome of Leadbetterella byssophila DSM 17132.</title>
        <authorList>
            <consortium name="US DOE Joint Genome Institute (JGI-PGF)"/>
            <person name="Lucas S."/>
            <person name="Copeland A."/>
            <person name="Lapidus A."/>
            <person name="Glavina del Rio T."/>
            <person name="Dalin E."/>
            <person name="Tice H."/>
            <person name="Bruce D."/>
            <person name="Goodwin L."/>
            <person name="Pitluck S."/>
            <person name="Kyrpides N."/>
            <person name="Mavromatis K."/>
            <person name="Ivanova N."/>
            <person name="Teshima H."/>
            <person name="Brettin T."/>
            <person name="Detter J.C."/>
            <person name="Han C."/>
            <person name="Tapia R."/>
            <person name="Land M."/>
            <person name="Hauser L."/>
            <person name="Markowitz V."/>
            <person name="Cheng J.-F."/>
            <person name="Hugenholtz P."/>
            <person name="Woyke T."/>
            <person name="Wu D."/>
            <person name="Tindall B."/>
            <person name="Pomrenke H.G."/>
            <person name="Brambilla E."/>
            <person name="Klenk H.-P."/>
            <person name="Eisen J.A."/>
        </authorList>
    </citation>
    <scope>NUCLEOTIDE SEQUENCE [LARGE SCALE GENOMIC DNA]</scope>
    <source>
        <strain>DSM 17132</strain>
    </source>
</reference>
<keyword evidence="13 19" id="KW-1133">Transmembrane helix</keyword>
<evidence type="ECO:0000256" key="14">
    <source>
        <dbReference type="ARBA" id="ARBA00023098"/>
    </source>
</evidence>
<evidence type="ECO:0000256" key="12">
    <source>
        <dbReference type="ARBA" id="ARBA00022695"/>
    </source>
</evidence>
<feature type="transmembrane region" description="Helical" evidence="19">
    <location>
        <begin position="211"/>
        <end position="231"/>
    </location>
</feature>
<dbReference type="GO" id="GO:0005886">
    <property type="term" value="C:plasma membrane"/>
    <property type="evidence" value="ECO:0007669"/>
    <property type="project" value="UniProtKB-SubCell"/>
</dbReference>
<dbReference type="RefSeq" id="WP_013409920.1">
    <property type="nucleotide sequence ID" value="NC_014655.1"/>
</dbReference>
<reference evidence="20 21" key="2">
    <citation type="journal article" date="2011" name="Stand. Genomic Sci.">
        <title>Complete genome sequence of Leadbetterella byssophila type strain (4M15).</title>
        <authorList>
            <person name="Abt B."/>
            <person name="Teshima H."/>
            <person name="Lucas S."/>
            <person name="Lapidus A."/>
            <person name="Del Rio T.G."/>
            <person name="Nolan M."/>
            <person name="Tice H."/>
            <person name="Cheng J.F."/>
            <person name="Pitluck S."/>
            <person name="Liolios K."/>
            <person name="Pagani I."/>
            <person name="Ivanova N."/>
            <person name="Mavromatis K."/>
            <person name="Pati A."/>
            <person name="Tapia R."/>
            <person name="Han C."/>
            <person name="Goodwin L."/>
            <person name="Chen A."/>
            <person name="Palaniappan K."/>
            <person name="Land M."/>
            <person name="Hauser L."/>
            <person name="Chang Y.J."/>
            <person name="Jeffries C.D."/>
            <person name="Rohde M."/>
            <person name="Goker M."/>
            <person name="Tindall B.J."/>
            <person name="Detter J.C."/>
            <person name="Woyke T."/>
            <person name="Bristow J."/>
            <person name="Eisen J.A."/>
            <person name="Markowitz V."/>
            <person name="Hugenholtz P."/>
            <person name="Klenk H.P."/>
            <person name="Kyrpides N.C."/>
        </authorList>
    </citation>
    <scope>NUCLEOTIDE SEQUENCE [LARGE SCALE GENOMIC DNA]</scope>
    <source>
        <strain evidence="21">DSM 17132 / JCM 16389 / KACC 11308 / NBRC 106382 / 4M15</strain>
    </source>
</reference>
<keyword evidence="17" id="KW-1208">Phospholipid metabolism</keyword>
<evidence type="ECO:0000313" key="21">
    <source>
        <dbReference type="Proteomes" id="UP000007435"/>
    </source>
</evidence>
<dbReference type="PANTHER" id="PTHR46382">
    <property type="entry name" value="PHOSPHATIDATE CYTIDYLYLTRANSFERASE"/>
    <property type="match status" value="1"/>
</dbReference>
<comment type="similarity">
    <text evidence="5 18">Belongs to the CDS family.</text>
</comment>
<keyword evidence="16" id="KW-0594">Phospholipid biosynthesis</keyword>